<keyword evidence="3" id="KW-1185">Reference proteome</keyword>
<accession>A0A090EGK5</accession>
<gene>
    <name evidence="2" type="ORF">MPL3356_660007</name>
</gene>
<protein>
    <submittedName>
        <fullName evidence="2">Uncharacterized protein</fullName>
    </submittedName>
</protein>
<organism evidence="2 3">
    <name type="scientific">Mesorhizobium plurifarium</name>
    <dbReference type="NCBI Taxonomy" id="69974"/>
    <lineage>
        <taxon>Bacteria</taxon>
        <taxon>Pseudomonadati</taxon>
        <taxon>Pseudomonadota</taxon>
        <taxon>Alphaproteobacteria</taxon>
        <taxon>Hyphomicrobiales</taxon>
        <taxon>Phyllobacteriaceae</taxon>
        <taxon>Mesorhizobium</taxon>
    </lineage>
</organism>
<dbReference type="EMBL" id="CCMZ01000063">
    <property type="protein sequence ID" value="CDX27369.1"/>
    <property type="molecule type" value="Genomic_DNA"/>
</dbReference>
<keyword evidence="1" id="KW-1133">Transmembrane helix</keyword>
<sequence length="78" mass="8297">MNSEASIGFPTVRWLVGRRLQSILALFILTTALISIPAPMAGLRAEVRTLPLPRFVSLKASSANLRVGPGTGYDTNGS</sequence>
<keyword evidence="1" id="KW-0472">Membrane</keyword>
<dbReference type="Proteomes" id="UP000045285">
    <property type="component" value="Unassembled WGS sequence"/>
</dbReference>
<evidence type="ECO:0000256" key="1">
    <source>
        <dbReference type="SAM" id="Phobius"/>
    </source>
</evidence>
<name>A0A090EGK5_MESPL</name>
<reference evidence="3" key="1">
    <citation type="submission" date="2014-08" db="EMBL/GenBank/DDBJ databases">
        <authorList>
            <person name="Moulin L."/>
        </authorList>
    </citation>
    <scope>NUCLEOTIDE SEQUENCE [LARGE SCALE GENOMIC DNA]</scope>
</reference>
<feature type="transmembrane region" description="Helical" evidence="1">
    <location>
        <begin position="20"/>
        <end position="38"/>
    </location>
</feature>
<evidence type="ECO:0000313" key="2">
    <source>
        <dbReference type="EMBL" id="CDX27369.1"/>
    </source>
</evidence>
<keyword evidence="1" id="KW-0812">Transmembrane</keyword>
<dbReference type="AlphaFoldDB" id="A0A090EGK5"/>
<evidence type="ECO:0000313" key="3">
    <source>
        <dbReference type="Proteomes" id="UP000045285"/>
    </source>
</evidence>
<proteinExistence type="predicted"/>